<dbReference type="InterPro" id="IPR022398">
    <property type="entry name" value="Peptidase_S8_His-AS"/>
</dbReference>
<dbReference type="InterPro" id="IPR023828">
    <property type="entry name" value="Peptidase_S8_Ser-AS"/>
</dbReference>
<dbReference type="Pfam" id="PF00082">
    <property type="entry name" value="Peptidase_S8"/>
    <property type="match status" value="1"/>
</dbReference>
<comment type="similarity">
    <text evidence="1 6 7">Belongs to the peptidase S8 family.</text>
</comment>
<dbReference type="PROSITE" id="PS51892">
    <property type="entry name" value="SUBTILASE"/>
    <property type="match status" value="1"/>
</dbReference>
<dbReference type="PROSITE" id="PS00138">
    <property type="entry name" value="SUBTILASE_SER"/>
    <property type="match status" value="1"/>
</dbReference>
<dbReference type="PROSITE" id="PS00136">
    <property type="entry name" value="SUBTILASE_ASP"/>
    <property type="match status" value="1"/>
</dbReference>
<feature type="active site" description="Charge relay system" evidence="5 6">
    <location>
        <position position="235"/>
    </location>
</feature>
<evidence type="ECO:0000256" key="6">
    <source>
        <dbReference type="PROSITE-ProRule" id="PRU01240"/>
    </source>
</evidence>
<evidence type="ECO:0000256" key="4">
    <source>
        <dbReference type="ARBA" id="ARBA00022825"/>
    </source>
</evidence>
<dbReference type="GO" id="GO:0004252">
    <property type="term" value="F:serine-type endopeptidase activity"/>
    <property type="evidence" value="ECO:0007669"/>
    <property type="project" value="UniProtKB-UniRule"/>
</dbReference>
<name>A0A7D4Q1F5_9MICO</name>
<dbReference type="InterPro" id="IPR036852">
    <property type="entry name" value="Peptidase_S8/S53_dom_sf"/>
</dbReference>
<evidence type="ECO:0000313" key="10">
    <source>
        <dbReference type="EMBL" id="QKJ19798.1"/>
    </source>
</evidence>
<keyword evidence="8" id="KW-0732">Signal</keyword>
<keyword evidence="3 6" id="KW-0378">Hydrolase</keyword>
<feature type="chain" id="PRO_5028980431" evidence="8">
    <location>
        <begin position="31"/>
        <end position="1253"/>
    </location>
</feature>
<dbReference type="PRINTS" id="PR00723">
    <property type="entry name" value="SUBTILISIN"/>
</dbReference>
<dbReference type="InterPro" id="IPR023827">
    <property type="entry name" value="Peptidase_S8_Asp-AS"/>
</dbReference>
<accession>A0A7D4Q1F5</accession>
<dbReference type="InterPro" id="IPR000209">
    <property type="entry name" value="Peptidase_S8/S53_dom"/>
</dbReference>
<dbReference type="Proteomes" id="UP000502498">
    <property type="component" value="Chromosome"/>
</dbReference>
<evidence type="ECO:0000256" key="5">
    <source>
        <dbReference type="PIRSR" id="PIRSR615500-1"/>
    </source>
</evidence>
<feature type="domain" description="Peptidase S8/S53" evidence="9">
    <location>
        <begin position="226"/>
        <end position="484"/>
    </location>
</feature>
<dbReference type="PANTHER" id="PTHR43806">
    <property type="entry name" value="PEPTIDASE S8"/>
    <property type="match status" value="1"/>
</dbReference>
<reference evidence="10 11" key="1">
    <citation type="submission" date="2020-05" db="EMBL/GenBank/DDBJ databases">
        <title>Strain PA2F3 complete genome.</title>
        <authorList>
            <person name="Kim Y.-S."/>
            <person name="Kim S.-J."/>
            <person name="Jung H.-k."/>
            <person name="Kim S.-E."/>
            <person name="Kim K.-H."/>
        </authorList>
    </citation>
    <scope>NUCLEOTIDE SEQUENCE [LARGE SCALE GENOMIC DNA]</scope>
    <source>
        <strain evidence="10 11">PA2F3</strain>
    </source>
</reference>
<dbReference type="EMBL" id="CP054038">
    <property type="protein sequence ID" value="QKJ19798.1"/>
    <property type="molecule type" value="Genomic_DNA"/>
</dbReference>
<dbReference type="AlphaFoldDB" id="A0A7D4Q1F5"/>
<dbReference type="InterPro" id="IPR050131">
    <property type="entry name" value="Peptidase_S8_subtilisin-like"/>
</dbReference>
<feature type="active site" description="Charge relay system" evidence="5 6">
    <location>
        <position position="438"/>
    </location>
</feature>
<evidence type="ECO:0000256" key="3">
    <source>
        <dbReference type="ARBA" id="ARBA00022801"/>
    </source>
</evidence>
<keyword evidence="2 6" id="KW-0645">Protease</keyword>
<sequence length="1253" mass="128842">MFPRPRAIRSGTALAVTALLCSAIAPAAMAAEVPASTPTGIDPTAQPVSFTLVTGDVVHAYVTVDGALTAPRLESTDGEELWSTWIDGDSTYVVPADVQALVEDGTLDPRLFDIAGLWADGFDDASMDSLPVIVEYADGTAARAAVKGALVTAELDAIDADALSISKSRAAAAWAALQPAAGARSGAGVEHIWLDAKVEGASLLDGLEPTVPLTGATVAHELGFDGSGVTVAVLDTGFDQQHADLTGRVAQSRSFVTYSGQTIQDRNGHGTHVGSTVAGTGVASDGVYAGVAPGADLLVGKVLADDGSGLTSWILQGMQWAVDSGADIVSMSLGNSSSTSCVGPDVNLVEALSDSALFVIAAGNEGLRGQVSTPGCAPSALTVGAVDRDNATASFSSRGPAVGGTAAKPDIASQGVDVVAARAGGSDELAYAAYSGTSMATPHVAGGAAIVLQANPDLTPAELKRVLTSSAAHTEASVLEQGAGPMDVARAVAQPVQGVPNRQLASFAYPQRNLAATTRSIALTNTSDADVTLDLALHAFGDDGSSVPPTMFTLGIKQKRLVVPAGGSVDVPVVIDPSVALDPNDYGTVTGRLVGTGAGDVVVTVPFSVHMQVPTSPVTVITKNRLGDGPDSVSSFQMIDTRRGTGSRYTTGNGSLTLALPHGVYDVAGMLMTRDAAGNQGQVDSVSLVFKRSVKIAGPTTIVLDAREASELAFKADKAAEPRGFSLGYTYGLTTDGRVKTGVLTTIPSYVKHLYTTPGSVDGAFTFSATARLVAPGVALTSSGGHTVDDLAVANAPEFDGVGSAPLLHIGAGTAANLQAADVAGKLLLIDANPAVQGGNPVLWNQQLRNRGAVGVLAYSTSTEGRIYLSGTGVSMPMASITAADARALQAELAAGPVTMSWKGSAASKSPFVYNLASVMDAKIPTGIQRVKDRDLATVPTQYYSQGLDSRTWYSDLALELPGAPSVYASGTMLPVQAPLERVEYYTASPDVPWTTITRMTTNLASAASFEGPRAYTPGSTAPTSWFRTPLGSGGNTYGTALVDRDLNDLRMSMSVWNDAAGHDSVGLAFSDTATRRVWVDGVLAPITPTGTYTVPSEAAQVRIEKTFTRRLSTTETLGLAFLTNWTFETDRADQGAQGLLLPVVEIPMELTNRVPEGTAAEIVLSAMSDATDERADLSSVTLQYATGTATTVAGVTGWTDLPVSANADGTWSATVPATLPAGAYVHLRTVMTAQDGSTVEQTMVRSYQVRAR</sequence>
<dbReference type="GO" id="GO:0006508">
    <property type="term" value="P:proteolysis"/>
    <property type="evidence" value="ECO:0007669"/>
    <property type="project" value="UniProtKB-KW"/>
</dbReference>
<evidence type="ECO:0000256" key="7">
    <source>
        <dbReference type="RuleBase" id="RU003355"/>
    </source>
</evidence>
<dbReference type="PANTHER" id="PTHR43806:SF11">
    <property type="entry name" value="CEREVISIN-RELATED"/>
    <property type="match status" value="1"/>
</dbReference>
<dbReference type="SUPFAM" id="SSF52743">
    <property type="entry name" value="Subtilisin-like"/>
    <property type="match status" value="1"/>
</dbReference>
<evidence type="ECO:0000313" key="11">
    <source>
        <dbReference type="Proteomes" id="UP000502498"/>
    </source>
</evidence>
<evidence type="ECO:0000256" key="2">
    <source>
        <dbReference type="ARBA" id="ARBA00022670"/>
    </source>
</evidence>
<dbReference type="Gene3D" id="3.40.50.200">
    <property type="entry name" value="Peptidase S8/S53 domain"/>
    <property type="match status" value="1"/>
</dbReference>
<evidence type="ECO:0000256" key="1">
    <source>
        <dbReference type="ARBA" id="ARBA00011073"/>
    </source>
</evidence>
<dbReference type="CDD" id="cd00538">
    <property type="entry name" value="PA"/>
    <property type="match status" value="1"/>
</dbReference>
<dbReference type="Gene3D" id="3.50.30.30">
    <property type="match status" value="1"/>
</dbReference>
<evidence type="ECO:0000256" key="8">
    <source>
        <dbReference type="SAM" id="SignalP"/>
    </source>
</evidence>
<evidence type="ECO:0000259" key="9">
    <source>
        <dbReference type="Pfam" id="PF00082"/>
    </source>
</evidence>
<dbReference type="RefSeq" id="WP_172990235.1">
    <property type="nucleotide sequence ID" value="NZ_CP054038.1"/>
</dbReference>
<protein>
    <submittedName>
        <fullName evidence="10">S8 family serine peptidase</fullName>
    </submittedName>
</protein>
<proteinExistence type="inferred from homology"/>
<gene>
    <name evidence="10" type="ORF">HQM25_10815</name>
</gene>
<dbReference type="PROSITE" id="PS00137">
    <property type="entry name" value="SUBTILASE_HIS"/>
    <property type="match status" value="1"/>
</dbReference>
<organism evidence="10 11">
    <name type="scientific">Microbacterium hominis</name>
    <dbReference type="NCBI Taxonomy" id="162426"/>
    <lineage>
        <taxon>Bacteria</taxon>
        <taxon>Bacillati</taxon>
        <taxon>Actinomycetota</taxon>
        <taxon>Actinomycetes</taxon>
        <taxon>Micrococcales</taxon>
        <taxon>Microbacteriaceae</taxon>
        <taxon>Microbacterium</taxon>
    </lineage>
</organism>
<feature type="active site" description="Charge relay system" evidence="5 6">
    <location>
        <position position="269"/>
    </location>
</feature>
<dbReference type="InterPro" id="IPR015500">
    <property type="entry name" value="Peptidase_S8_subtilisin-rel"/>
</dbReference>
<feature type="signal peptide" evidence="8">
    <location>
        <begin position="1"/>
        <end position="30"/>
    </location>
</feature>
<keyword evidence="4 6" id="KW-0720">Serine protease</keyword>